<organism evidence="6 7">
    <name type="scientific">Subtercola lobariae</name>
    <dbReference type="NCBI Taxonomy" id="1588641"/>
    <lineage>
        <taxon>Bacteria</taxon>
        <taxon>Bacillati</taxon>
        <taxon>Actinomycetota</taxon>
        <taxon>Actinomycetes</taxon>
        <taxon>Micrococcales</taxon>
        <taxon>Microbacteriaceae</taxon>
        <taxon>Subtercola</taxon>
    </lineage>
</organism>
<dbReference type="Pfam" id="PF00534">
    <property type="entry name" value="Glycos_transf_1"/>
    <property type="match status" value="1"/>
</dbReference>
<dbReference type="EMBL" id="BMGP01000001">
    <property type="protein sequence ID" value="GGF13537.1"/>
    <property type="molecule type" value="Genomic_DNA"/>
</dbReference>
<evidence type="ECO:0000256" key="1">
    <source>
        <dbReference type="ARBA" id="ARBA00021292"/>
    </source>
</evidence>
<sequence>MTMRVAIVTESFLPTVNGVTNSVCKVLDHLRENGHEAIVICPAAHAPSHYRGFAVHQVAAFAYREFPVGLPNLQVLRLLADFAPDVVHAASPFMLGAQGIASANRLGVPSVAVFQTDVAGYARRNHLGPATKLAWRFVKWVHDGATLTLVPSTASMDDLQKLGVKHLRHWARGVDLAAFHPNNRTLPEAAALRSRLSPRGEVVVGYVGRIAPEKQLERVAALRGMPGIHLAVVGDGPALGQITALSKGMPITFLGRLGGEDLSAAYGSFDLFLHTGAEETFGQTLQEAHASGLPVIAPRAGGPIDLVSDGETGYLFDPNDPREMRDLVADLVASPTLRRRMGEAGRRQVLGRTWASVCGELVKHYESVLNVPTLEAKRAARARIQ</sequence>
<evidence type="ECO:0000259" key="5">
    <source>
        <dbReference type="Pfam" id="PF13439"/>
    </source>
</evidence>
<dbReference type="PANTHER" id="PTHR45947">
    <property type="entry name" value="SULFOQUINOVOSYL TRANSFERASE SQD2"/>
    <property type="match status" value="1"/>
</dbReference>
<dbReference type="PANTHER" id="PTHR45947:SF3">
    <property type="entry name" value="SULFOQUINOVOSYL TRANSFERASE SQD2"/>
    <property type="match status" value="1"/>
</dbReference>
<dbReference type="Gene3D" id="3.40.50.2000">
    <property type="entry name" value="Glycogen Phosphorylase B"/>
    <property type="match status" value="2"/>
</dbReference>
<dbReference type="GO" id="GO:0016758">
    <property type="term" value="F:hexosyltransferase activity"/>
    <property type="evidence" value="ECO:0007669"/>
    <property type="project" value="TreeGrafter"/>
</dbReference>
<reference evidence="6 7" key="1">
    <citation type="journal article" date="2014" name="Int. J. Syst. Evol. Microbiol.">
        <title>Complete genome sequence of Corynebacterium casei LMG S-19264T (=DSM 44701T), isolated from a smear-ripened cheese.</title>
        <authorList>
            <consortium name="US DOE Joint Genome Institute (JGI-PGF)"/>
            <person name="Walter F."/>
            <person name="Albersmeier A."/>
            <person name="Kalinowski J."/>
            <person name="Ruckert C."/>
        </authorList>
    </citation>
    <scope>NUCLEOTIDE SEQUENCE [LARGE SCALE GENOMIC DNA]</scope>
    <source>
        <strain evidence="6 7">CGMCC 1.12976</strain>
    </source>
</reference>
<evidence type="ECO:0000313" key="6">
    <source>
        <dbReference type="EMBL" id="GGF13537.1"/>
    </source>
</evidence>
<name>A0A917AZU6_9MICO</name>
<keyword evidence="3" id="KW-0808">Transferase</keyword>
<comment type="caution">
    <text evidence="6">The sequence shown here is derived from an EMBL/GenBank/DDBJ whole genome shotgun (WGS) entry which is preliminary data.</text>
</comment>
<dbReference type="InterPro" id="IPR028098">
    <property type="entry name" value="Glyco_trans_4-like_N"/>
</dbReference>
<accession>A0A917AZU6</accession>
<evidence type="ECO:0000256" key="3">
    <source>
        <dbReference type="ARBA" id="ARBA00022679"/>
    </source>
</evidence>
<dbReference type="Pfam" id="PF13439">
    <property type="entry name" value="Glyco_transf_4"/>
    <property type="match status" value="1"/>
</dbReference>
<evidence type="ECO:0000259" key="4">
    <source>
        <dbReference type="Pfam" id="PF00534"/>
    </source>
</evidence>
<dbReference type="GO" id="GO:1901137">
    <property type="term" value="P:carbohydrate derivative biosynthetic process"/>
    <property type="evidence" value="ECO:0007669"/>
    <property type="project" value="UniProtKB-ARBA"/>
</dbReference>
<dbReference type="Proteomes" id="UP000598775">
    <property type="component" value="Unassembled WGS sequence"/>
</dbReference>
<proteinExistence type="predicted"/>
<dbReference type="InterPro" id="IPR050194">
    <property type="entry name" value="Glycosyltransferase_grp1"/>
</dbReference>
<dbReference type="AlphaFoldDB" id="A0A917AZU6"/>
<keyword evidence="7" id="KW-1185">Reference proteome</keyword>
<protein>
    <recommendedName>
        <fullName evidence="1">D-inositol 3-phosphate glycosyltransferase</fullName>
    </recommendedName>
</protein>
<dbReference type="SUPFAM" id="SSF53756">
    <property type="entry name" value="UDP-Glycosyltransferase/glycogen phosphorylase"/>
    <property type="match status" value="1"/>
</dbReference>
<dbReference type="CDD" id="cd03814">
    <property type="entry name" value="GT4-like"/>
    <property type="match status" value="1"/>
</dbReference>
<keyword evidence="2" id="KW-0328">Glycosyltransferase</keyword>
<feature type="domain" description="Glycosyl transferase family 1" evidence="4">
    <location>
        <begin position="196"/>
        <end position="347"/>
    </location>
</feature>
<gene>
    <name evidence="6" type="ORF">GCM10011399_04280</name>
</gene>
<feature type="domain" description="Glycosyltransferase subfamily 4-like N-terminal" evidence="5">
    <location>
        <begin position="16"/>
        <end position="177"/>
    </location>
</feature>
<evidence type="ECO:0000313" key="7">
    <source>
        <dbReference type="Proteomes" id="UP000598775"/>
    </source>
</evidence>
<evidence type="ECO:0000256" key="2">
    <source>
        <dbReference type="ARBA" id="ARBA00022676"/>
    </source>
</evidence>
<dbReference type="InterPro" id="IPR001296">
    <property type="entry name" value="Glyco_trans_1"/>
</dbReference>